<dbReference type="InterPro" id="IPR000719">
    <property type="entry name" value="Prot_kinase_dom"/>
</dbReference>
<dbReference type="Gene3D" id="3.30.200.20">
    <property type="entry name" value="Phosphorylase Kinase, domain 1"/>
    <property type="match status" value="1"/>
</dbReference>
<evidence type="ECO:0000313" key="21">
    <source>
        <dbReference type="Proteomes" id="UP000504607"/>
    </source>
</evidence>
<name>A0A6I9RD23_ELAGV</name>
<dbReference type="Pfam" id="PF00069">
    <property type="entry name" value="Pkinase"/>
    <property type="match status" value="1"/>
</dbReference>
<dbReference type="Gene3D" id="3.30.430.20">
    <property type="entry name" value="Gnk2 domain, C-X8-C-X2-C motif"/>
    <property type="match status" value="2"/>
</dbReference>
<feature type="domain" description="Gnk2-homologous" evidence="20">
    <location>
        <begin position="30"/>
        <end position="132"/>
    </location>
</feature>
<dbReference type="InParanoid" id="A0A6I9RD23"/>
<reference evidence="22" key="1">
    <citation type="submission" date="2025-08" db="UniProtKB">
        <authorList>
            <consortium name="RefSeq"/>
        </authorList>
    </citation>
    <scope>IDENTIFICATION</scope>
</reference>
<feature type="compositionally biased region" description="Pro residues" evidence="16">
    <location>
        <begin position="255"/>
        <end position="271"/>
    </location>
</feature>
<dbReference type="SMART" id="SM00220">
    <property type="entry name" value="S_TKc"/>
    <property type="match status" value="1"/>
</dbReference>
<dbReference type="Proteomes" id="UP000504607">
    <property type="component" value="Chromosome 6"/>
</dbReference>
<keyword evidence="6 18" id="KW-0732">Signal</keyword>
<evidence type="ECO:0000256" key="6">
    <source>
        <dbReference type="ARBA" id="ARBA00022729"/>
    </source>
</evidence>
<feature type="domain" description="Protein kinase" evidence="19">
    <location>
        <begin position="347"/>
        <end position="624"/>
    </location>
</feature>
<evidence type="ECO:0000256" key="13">
    <source>
        <dbReference type="ARBA" id="ARBA00023170"/>
    </source>
</evidence>
<feature type="signal peptide" evidence="18">
    <location>
        <begin position="1"/>
        <end position="24"/>
    </location>
</feature>
<evidence type="ECO:0000259" key="19">
    <source>
        <dbReference type="PROSITE" id="PS50011"/>
    </source>
</evidence>
<dbReference type="AlphaFoldDB" id="A0A6I9RD23"/>
<dbReference type="InterPro" id="IPR011009">
    <property type="entry name" value="Kinase-like_dom_sf"/>
</dbReference>
<dbReference type="CDD" id="cd23509">
    <property type="entry name" value="Gnk2-like"/>
    <property type="match status" value="2"/>
</dbReference>
<dbReference type="InterPro" id="IPR017441">
    <property type="entry name" value="Protein_kinase_ATP_BS"/>
</dbReference>
<evidence type="ECO:0000313" key="22">
    <source>
        <dbReference type="RefSeq" id="XP_010923983.1"/>
    </source>
</evidence>
<dbReference type="GeneID" id="105046931"/>
<feature type="region of interest" description="Disordered" evidence="16">
    <location>
        <begin position="639"/>
        <end position="683"/>
    </location>
</feature>
<keyword evidence="2" id="KW-0723">Serine/threonine-protein kinase</keyword>
<feature type="domain" description="Gnk2-homologous" evidence="20">
    <location>
        <begin position="140"/>
        <end position="246"/>
    </location>
</feature>
<dbReference type="FunFam" id="1.10.510.10:FF:000343">
    <property type="entry name" value="Cysteine-rich receptor-like protein kinase 28"/>
    <property type="match status" value="1"/>
</dbReference>
<evidence type="ECO:0000256" key="4">
    <source>
        <dbReference type="ARBA" id="ARBA00022679"/>
    </source>
</evidence>
<feature type="compositionally biased region" description="Polar residues" evidence="16">
    <location>
        <begin position="648"/>
        <end position="676"/>
    </location>
</feature>
<dbReference type="PROSITE" id="PS51473">
    <property type="entry name" value="GNK2"/>
    <property type="match status" value="2"/>
</dbReference>
<evidence type="ECO:0000256" key="2">
    <source>
        <dbReference type="ARBA" id="ARBA00022527"/>
    </source>
</evidence>
<dbReference type="GO" id="GO:0009737">
    <property type="term" value="P:response to abscisic acid"/>
    <property type="evidence" value="ECO:0007669"/>
    <property type="project" value="UniProtKB-ARBA"/>
</dbReference>
<evidence type="ECO:0000256" key="9">
    <source>
        <dbReference type="ARBA" id="ARBA00022777"/>
    </source>
</evidence>
<keyword evidence="11 17" id="KW-1133">Transmembrane helix</keyword>
<comment type="subcellular location">
    <subcellularLocation>
        <location evidence="1">Membrane</location>
        <topology evidence="1">Single-pass membrane protein</topology>
    </subcellularLocation>
</comment>
<protein>
    <submittedName>
        <fullName evidence="22">Receptor-like protein kinase At4g00960</fullName>
    </submittedName>
</protein>
<keyword evidence="5 17" id="KW-0812">Transmembrane</keyword>
<keyword evidence="4" id="KW-0808">Transferase</keyword>
<evidence type="ECO:0000256" key="10">
    <source>
        <dbReference type="ARBA" id="ARBA00022840"/>
    </source>
</evidence>
<dbReference type="InterPro" id="IPR038408">
    <property type="entry name" value="GNK2_sf"/>
</dbReference>
<dbReference type="InterPro" id="IPR008271">
    <property type="entry name" value="Ser/Thr_kinase_AS"/>
</dbReference>
<evidence type="ECO:0000256" key="11">
    <source>
        <dbReference type="ARBA" id="ARBA00022989"/>
    </source>
</evidence>
<dbReference type="SUPFAM" id="SSF56112">
    <property type="entry name" value="Protein kinase-like (PK-like)"/>
    <property type="match status" value="1"/>
</dbReference>
<dbReference type="PANTHER" id="PTHR27002:SF181">
    <property type="entry name" value="RECEPTOR-LIKE SERINE_THREONINE-PROTEIN KINASE"/>
    <property type="match status" value="1"/>
</dbReference>
<evidence type="ECO:0000256" key="12">
    <source>
        <dbReference type="ARBA" id="ARBA00023136"/>
    </source>
</evidence>
<evidence type="ECO:0000256" key="16">
    <source>
        <dbReference type="SAM" id="MobiDB-lite"/>
    </source>
</evidence>
<evidence type="ECO:0000256" key="14">
    <source>
        <dbReference type="ARBA" id="ARBA00023180"/>
    </source>
</evidence>
<dbReference type="KEGG" id="egu:105046931"/>
<gene>
    <name evidence="22" type="primary">LOC105046931</name>
</gene>
<evidence type="ECO:0000256" key="8">
    <source>
        <dbReference type="ARBA" id="ARBA00022741"/>
    </source>
</evidence>
<keyword evidence="14" id="KW-0325">Glycoprotein</keyword>
<dbReference type="Gene3D" id="1.10.510.10">
    <property type="entry name" value="Transferase(Phosphotransferase) domain 1"/>
    <property type="match status" value="1"/>
</dbReference>
<keyword evidence="9" id="KW-0418">Kinase</keyword>
<evidence type="ECO:0000256" key="18">
    <source>
        <dbReference type="SAM" id="SignalP"/>
    </source>
</evidence>
<dbReference type="PROSITE" id="PS00107">
    <property type="entry name" value="PROTEIN_KINASE_ATP"/>
    <property type="match status" value="1"/>
</dbReference>
<sequence length="683" mass="75744">MPSNLLTKLPQILFLSALFTTIYAPNGATQTPIYVCDTDSNYTTNSTYHSNLNLLLPSLSSATRSTGFATLSKGQPPDEVFGLALCRGDVSQDECGSCLSTADQDHLQLCPSGKSAAIWAENCFLRYSNRSFSSSSSDENSFRDPFCNLQDVSEPLRFENLVSELLNNLTERAAYHSARMFATGEAEFMNSTTLYGLVQCMREQSGDECYGCLTVSAGNIPNTCWGKQGATVLGYNCLMRFEIYRFYNESVGAAPPPPPSTDSVSPPPEASTPPVKEGGKKNNAVMIVLVVVSMGMLIVLSAIFICLRRRRKFTNLIRQPDIGDEEDKNVGTLLFDLSTLRTATTNFSDTNKLGDGGFGSVYKGVLPNGQEIAVKRLSAGSRQGLLEFKAEVVFLAKLQHKNLVRLLGCCLEQEERLLVYEFLHNTSLDKFLFDPMKNRLLDWRRRYNIIEGIAKGLLYLHQDSPLKIIHRDLKTNNILLDQDMNPKISDFGLAKLFDGDKTRGIASRIAGTCGYMAPEYAIHRHFSTKSDVFSFGVLVLEIVIGRRINDFQGSGHAANLLSYAWKHWNTGRALHLMDRNLGDQYDRQEASRCIHMGLLCVQEDQTKRPSMELVVLMLSSHSLTVSTPSVPAFFVQGSATPEPDLASRNRNSNPPESGNSYQYEEKSNSASINDVTISEMEPR</sequence>
<keyword evidence="7" id="KW-0677">Repeat</keyword>
<keyword evidence="13" id="KW-0675">Receptor</keyword>
<organism evidence="21 22">
    <name type="scientific">Elaeis guineensis var. tenera</name>
    <name type="common">Oil palm</name>
    <dbReference type="NCBI Taxonomy" id="51953"/>
    <lineage>
        <taxon>Eukaryota</taxon>
        <taxon>Viridiplantae</taxon>
        <taxon>Streptophyta</taxon>
        <taxon>Embryophyta</taxon>
        <taxon>Tracheophyta</taxon>
        <taxon>Spermatophyta</taxon>
        <taxon>Magnoliopsida</taxon>
        <taxon>Liliopsida</taxon>
        <taxon>Arecaceae</taxon>
        <taxon>Arecoideae</taxon>
        <taxon>Cocoseae</taxon>
        <taxon>Elaeidinae</taxon>
        <taxon>Elaeis</taxon>
    </lineage>
</organism>
<evidence type="ECO:0000256" key="7">
    <source>
        <dbReference type="ARBA" id="ARBA00022737"/>
    </source>
</evidence>
<evidence type="ECO:0000256" key="3">
    <source>
        <dbReference type="ARBA" id="ARBA00022553"/>
    </source>
</evidence>
<keyword evidence="12 17" id="KW-0472">Membrane</keyword>
<dbReference type="GO" id="GO:0005524">
    <property type="term" value="F:ATP binding"/>
    <property type="evidence" value="ECO:0007669"/>
    <property type="project" value="UniProtKB-UniRule"/>
</dbReference>
<keyword evidence="3" id="KW-0597">Phosphoprotein</keyword>
<feature type="region of interest" description="Disordered" evidence="16">
    <location>
        <begin position="255"/>
        <end position="277"/>
    </location>
</feature>
<evidence type="ECO:0000256" key="5">
    <source>
        <dbReference type="ARBA" id="ARBA00022692"/>
    </source>
</evidence>
<evidence type="ECO:0000256" key="1">
    <source>
        <dbReference type="ARBA" id="ARBA00004167"/>
    </source>
</evidence>
<dbReference type="PROSITE" id="PS50011">
    <property type="entry name" value="PROTEIN_KINASE_DOM"/>
    <property type="match status" value="1"/>
</dbReference>
<evidence type="ECO:0000256" key="17">
    <source>
        <dbReference type="SAM" id="Phobius"/>
    </source>
</evidence>
<keyword evidence="21" id="KW-1185">Reference proteome</keyword>
<dbReference type="PROSITE" id="PS00108">
    <property type="entry name" value="PROTEIN_KINASE_ST"/>
    <property type="match status" value="1"/>
</dbReference>
<dbReference type="FunFam" id="3.30.200.20:FF:000142">
    <property type="entry name" value="Cysteine-rich receptor-like protein kinase 10"/>
    <property type="match status" value="1"/>
</dbReference>
<dbReference type="CDD" id="cd14066">
    <property type="entry name" value="STKc_IRAK"/>
    <property type="match status" value="1"/>
</dbReference>
<evidence type="ECO:0000256" key="15">
    <source>
        <dbReference type="PROSITE-ProRule" id="PRU10141"/>
    </source>
</evidence>
<feature type="chain" id="PRO_5027036178" evidence="18">
    <location>
        <begin position="25"/>
        <end position="683"/>
    </location>
</feature>
<dbReference type="OrthoDB" id="760453at2759"/>
<dbReference type="GO" id="GO:0005886">
    <property type="term" value="C:plasma membrane"/>
    <property type="evidence" value="ECO:0007669"/>
    <property type="project" value="TreeGrafter"/>
</dbReference>
<dbReference type="InterPro" id="IPR002902">
    <property type="entry name" value="GNK2"/>
</dbReference>
<keyword evidence="8 15" id="KW-0547">Nucleotide-binding</keyword>
<dbReference type="PANTHER" id="PTHR27002">
    <property type="entry name" value="RECEPTOR-LIKE SERINE/THREONINE-PROTEIN KINASE SD1-8"/>
    <property type="match status" value="1"/>
</dbReference>
<dbReference type="FunFam" id="3.30.430.20:FF:000003">
    <property type="entry name" value="Cysteine-rich RLK (RECEPTOR-like protein kinase) 10"/>
    <property type="match status" value="1"/>
</dbReference>
<feature type="binding site" evidence="15">
    <location>
        <position position="375"/>
    </location>
    <ligand>
        <name>ATP</name>
        <dbReference type="ChEBI" id="CHEBI:30616"/>
    </ligand>
</feature>
<evidence type="ECO:0000259" key="20">
    <source>
        <dbReference type="PROSITE" id="PS51473"/>
    </source>
</evidence>
<feature type="transmembrane region" description="Helical" evidence="17">
    <location>
        <begin position="284"/>
        <end position="307"/>
    </location>
</feature>
<keyword evidence="10 15" id="KW-0067">ATP-binding</keyword>
<dbReference type="Pfam" id="PF01657">
    <property type="entry name" value="Stress-antifung"/>
    <property type="match status" value="2"/>
</dbReference>
<dbReference type="RefSeq" id="XP_010923983.1">
    <property type="nucleotide sequence ID" value="XM_010925681.3"/>
</dbReference>
<dbReference type="GO" id="GO:0004674">
    <property type="term" value="F:protein serine/threonine kinase activity"/>
    <property type="evidence" value="ECO:0007669"/>
    <property type="project" value="UniProtKB-KW"/>
</dbReference>
<proteinExistence type="predicted"/>
<accession>A0A6I9RD23</accession>